<dbReference type="GO" id="GO:0004175">
    <property type="term" value="F:endopeptidase activity"/>
    <property type="evidence" value="ECO:0007669"/>
    <property type="project" value="UniProtKB-ARBA"/>
</dbReference>
<protein>
    <submittedName>
        <fullName evidence="4">CPBP family intramembrane metalloprotease domain-containing protein</fullName>
    </submittedName>
</protein>
<name>A0A2T0H0D5_ACTMO</name>
<evidence type="ECO:0000256" key="1">
    <source>
        <dbReference type="SAM" id="MobiDB-lite"/>
    </source>
</evidence>
<dbReference type="STRING" id="1050202.GCA_000384035_00657"/>
<dbReference type="Proteomes" id="UP000239352">
    <property type="component" value="Unassembled WGS sequence"/>
</dbReference>
<keyword evidence="4" id="KW-0378">Hydrolase</keyword>
<feature type="compositionally biased region" description="Pro residues" evidence="1">
    <location>
        <begin position="16"/>
        <end position="26"/>
    </location>
</feature>
<dbReference type="InterPro" id="IPR003675">
    <property type="entry name" value="Rce1/LyrA-like_dom"/>
</dbReference>
<accession>A0A2T0H0D5</accession>
<feature type="transmembrane region" description="Helical" evidence="2">
    <location>
        <begin position="67"/>
        <end position="93"/>
    </location>
</feature>
<feature type="transmembrane region" description="Helical" evidence="2">
    <location>
        <begin position="254"/>
        <end position="271"/>
    </location>
</feature>
<keyword evidence="4" id="KW-0645">Protease</keyword>
<evidence type="ECO:0000313" key="4">
    <source>
        <dbReference type="EMBL" id="PRW64819.1"/>
    </source>
</evidence>
<dbReference type="GO" id="GO:0006508">
    <property type="term" value="P:proteolysis"/>
    <property type="evidence" value="ECO:0007669"/>
    <property type="project" value="UniProtKB-KW"/>
</dbReference>
<keyword evidence="2" id="KW-0472">Membrane</keyword>
<proteinExistence type="predicted"/>
<keyword evidence="2" id="KW-0812">Transmembrane</keyword>
<keyword evidence="2" id="KW-1133">Transmembrane helix</keyword>
<reference evidence="4 5" key="1">
    <citation type="submission" date="2018-03" db="EMBL/GenBank/DDBJ databases">
        <title>Actinopolyspora mortivallis from Sahara, screening for active biomolecules.</title>
        <authorList>
            <person name="Selama O."/>
            <person name="Wellington E.M.H."/>
            <person name="Hacene H."/>
        </authorList>
    </citation>
    <scope>NUCLEOTIDE SEQUENCE [LARGE SCALE GENOMIC DNA]</scope>
    <source>
        <strain evidence="4 5">M5A</strain>
    </source>
</reference>
<feature type="domain" description="CAAX prenyl protease 2/Lysostaphin resistance protein A-like" evidence="3">
    <location>
        <begin position="199"/>
        <end position="289"/>
    </location>
</feature>
<feature type="compositionally biased region" description="Low complexity" evidence="1">
    <location>
        <begin position="27"/>
        <end position="39"/>
    </location>
</feature>
<gene>
    <name evidence="4" type="ORF">CEP50_03095</name>
</gene>
<sequence>MCSGGWFYDSGVSDPHSPPGPAPGARPEPSTSVPGSGVVSPEPGTPFDMLARTPAHRWWRPALTVPVFAVTAAVSMVVVTVLFAGTVLVTMPVRVLGVMVEPELGPRHLLDPLWVLFFGFVVLVALLPPAVLAARWPQRRSPMGLFSVSGAPRTRWFGAVLWRGLLVFGVTFGLGLLLGVLAGAPPGGDFPGWWAYSSIVLIAVLVVPLQSATEEVVFRGLLLQTVNAWLRVPWPGIVLSSLVFLSGHGYTDPLVWGQLLLMAVVMCWLSIRTGGLEAAIALHVSNNALSLVVGGLYGVPGLEQSGNYPLVQVLPLAVAVLVYAWLVDREAERRRVATVVGGRVPIHPLTLRPCRASRAEAPPS</sequence>
<dbReference type="GO" id="GO:0008237">
    <property type="term" value="F:metallopeptidase activity"/>
    <property type="evidence" value="ECO:0007669"/>
    <property type="project" value="UniProtKB-KW"/>
</dbReference>
<feature type="transmembrane region" description="Helical" evidence="2">
    <location>
        <begin position="278"/>
        <end position="297"/>
    </location>
</feature>
<dbReference type="AlphaFoldDB" id="A0A2T0H0D5"/>
<comment type="caution">
    <text evidence="4">The sequence shown here is derived from an EMBL/GenBank/DDBJ whole genome shotgun (WGS) entry which is preliminary data.</text>
</comment>
<dbReference type="GO" id="GO:0080120">
    <property type="term" value="P:CAAX-box protein maturation"/>
    <property type="evidence" value="ECO:0007669"/>
    <property type="project" value="UniProtKB-ARBA"/>
</dbReference>
<dbReference type="Pfam" id="PF02517">
    <property type="entry name" value="Rce1-like"/>
    <property type="match status" value="1"/>
</dbReference>
<keyword evidence="5" id="KW-1185">Reference proteome</keyword>
<dbReference type="EMBL" id="PVSR01000002">
    <property type="protein sequence ID" value="PRW64819.1"/>
    <property type="molecule type" value="Genomic_DNA"/>
</dbReference>
<feature type="transmembrane region" description="Helical" evidence="2">
    <location>
        <begin position="156"/>
        <end position="181"/>
    </location>
</feature>
<feature type="transmembrane region" description="Helical" evidence="2">
    <location>
        <begin position="113"/>
        <end position="136"/>
    </location>
</feature>
<feature type="transmembrane region" description="Helical" evidence="2">
    <location>
        <begin position="193"/>
        <end position="209"/>
    </location>
</feature>
<dbReference type="InParanoid" id="A0A2T0H0D5"/>
<organism evidence="4 5">
    <name type="scientific">Actinopolyspora mortivallis</name>
    <dbReference type="NCBI Taxonomy" id="33906"/>
    <lineage>
        <taxon>Bacteria</taxon>
        <taxon>Bacillati</taxon>
        <taxon>Actinomycetota</taxon>
        <taxon>Actinomycetes</taxon>
        <taxon>Actinopolysporales</taxon>
        <taxon>Actinopolysporaceae</taxon>
        <taxon>Actinopolyspora</taxon>
    </lineage>
</organism>
<keyword evidence="4" id="KW-0482">Metalloprotease</keyword>
<feature type="transmembrane region" description="Helical" evidence="2">
    <location>
        <begin position="309"/>
        <end position="327"/>
    </location>
</feature>
<evidence type="ECO:0000313" key="5">
    <source>
        <dbReference type="Proteomes" id="UP000239352"/>
    </source>
</evidence>
<evidence type="ECO:0000259" key="3">
    <source>
        <dbReference type="Pfam" id="PF02517"/>
    </source>
</evidence>
<feature type="region of interest" description="Disordered" evidence="1">
    <location>
        <begin position="12"/>
        <end position="39"/>
    </location>
</feature>
<evidence type="ECO:0000256" key="2">
    <source>
        <dbReference type="SAM" id="Phobius"/>
    </source>
</evidence>